<accession>A0ABS2QNI4</accession>
<reference evidence="1 2" key="1">
    <citation type="submission" date="2021-01" db="EMBL/GenBank/DDBJ databases">
        <title>Genomic Encyclopedia of Type Strains, Phase IV (KMG-IV): sequencing the most valuable type-strain genomes for metagenomic binning, comparative biology and taxonomic classification.</title>
        <authorList>
            <person name="Goeker M."/>
        </authorList>
    </citation>
    <scope>NUCLEOTIDE SEQUENCE [LARGE SCALE GENOMIC DNA]</scope>
    <source>
        <strain evidence="1 2">DSM 105482</strain>
    </source>
</reference>
<proteinExistence type="predicted"/>
<evidence type="ECO:0000313" key="2">
    <source>
        <dbReference type="Proteomes" id="UP000823486"/>
    </source>
</evidence>
<protein>
    <submittedName>
        <fullName evidence="1">Uncharacterized protein</fullName>
    </submittedName>
</protein>
<dbReference type="Proteomes" id="UP000823486">
    <property type="component" value="Unassembled WGS sequence"/>
</dbReference>
<comment type="caution">
    <text evidence="1">The sequence shown here is derived from an EMBL/GenBank/DDBJ whole genome shotgun (WGS) entry which is preliminary data.</text>
</comment>
<name>A0ABS2QNI4_9BACI</name>
<evidence type="ECO:0000313" key="1">
    <source>
        <dbReference type="EMBL" id="MBM7694510.1"/>
    </source>
</evidence>
<dbReference type="EMBL" id="JAFBFI010000026">
    <property type="protein sequence ID" value="MBM7694510.1"/>
    <property type="molecule type" value="Genomic_DNA"/>
</dbReference>
<gene>
    <name evidence="1" type="ORF">JOC77_003973</name>
</gene>
<keyword evidence="2" id="KW-1185">Reference proteome</keyword>
<organism evidence="1 2">
    <name type="scientific">Peribacillus deserti</name>
    <dbReference type="NCBI Taxonomy" id="673318"/>
    <lineage>
        <taxon>Bacteria</taxon>
        <taxon>Bacillati</taxon>
        <taxon>Bacillota</taxon>
        <taxon>Bacilli</taxon>
        <taxon>Bacillales</taxon>
        <taxon>Bacillaceae</taxon>
        <taxon>Peribacillus</taxon>
    </lineage>
</organism>
<sequence>MWIMKYVHKREDGGIAAIELESEDGKMDVNARWDGCMEIHLFSVTEENRKLMDIIHTCDLKGLIGNLQSLDSVCTEFFEGKS</sequence>